<evidence type="ECO:0000259" key="2">
    <source>
        <dbReference type="Pfam" id="PF09922"/>
    </source>
</evidence>
<reference evidence="4" key="1">
    <citation type="submission" date="2016-01" db="EMBL/GenBank/DDBJ databases">
        <title>Draft genome of Chromobacterium sp. F49.</title>
        <authorList>
            <person name="Hong K.W."/>
        </authorList>
    </citation>
    <scope>NUCLEOTIDE SEQUENCE [LARGE SCALE GENOMIC DNA]</scope>
    <source>
        <strain evidence="4">P7IIIA</strain>
    </source>
</reference>
<keyword evidence="1" id="KW-0472">Membrane</keyword>
<keyword evidence="4" id="KW-1185">Reference proteome</keyword>
<dbReference type="PIRSF" id="PIRSF031509">
    <property type="entry name" value="Cell_wall_LiaF/YvqF"/>
    <property type="match status" value="1"/>
</dbReference>
<dbReference type="InterPro" id="IPR047793">
    <property type="entry name" value="LiaF_C"/>
</dbReference>
<dbReference type="EMBL" id="LRFC01000038">
    <property type="protein sequence ID" value="KZE63770.1"/>
    <property type="molecule type" value="Genomic_DNA"/>
</dbReference>
<protein>
    <submittedName>
        <fullName evidence="3">Cell wall-active antibiotics response protein</fullName>
    </submittedName>
</protein>
<evidence type="ECO:0000313" key="3">
    <source>
        <dbReference type="EMBL" id="KZE63770.1"/>
    </source>
</evidence>
<proteinExistence type="predicted"/>
<dbReference type="InterPro" id="IPR016975">
    <property type="entry name" value="Cell_wall_LiaF"/>
</dbReference>
<feature type="domain" description="Cell wall-active antibiotics response LiaF-like C-terminal" evidence="2">
    <location>
        <begin position="129"/>
        <end position="241"/>
    </location>
</feature>
<evidence type="ECO:0000313" key="4">
    <source>
        <dbReference type="Proteomes" id="UP000076567"/>
    </source>
</evidence>
<feature type="transmembrane region" description="Helical" evidence="1">
    <location>
        <begin position="57"/>
        <end position="89"/>
    </location>
</feature>
<accession>A0A165MX49</accession>
<dbReference type="RefSeq" id="WP_066244398.1">
    <property type="nucleotide sequence ID" value="NZ_LRFC01000038.1"/>
</dbReference>
<feature type="transmembrane region" description="Helical" evidence="1">
    <location>
        <begin position="12"/>
        <end position="45"/>
    </location>
</feature>
<dbReference type="InterPro" id="IPR024425">
    <property type="entry name" value="LiaF-like_C"/>
</dbReference>
<comment type="caution">
    <text evidence="3">The sequence shown here is derived from an EMBL/GenBank/DDBJ whole genome shotgun (WGS) entry which is preliminary data.</text>
</comment>
<organism evidence="3 4">
    <name type="scientific">Fictibacillus phosphorivorans</name>
    <dbReference type="NCBI Taxonomy" id="1221500"/>
    <lineage>
        <taxon>Bacteria</taxon>
        <taxon>Bacillati</taxon>
        <taxon>Bacillota</taxon>
        <taxon>Bacilli</taxon>
        <taxon>Bacillales</taxon>
        <taxon>Fictibacillaceae</taxon>
        <taxon>Fictibacillus</taxon>
    </lineage>
</organism>
<dbReference type="NCBIfam" id="NF040535">
    <property type="entry name" value="LiaF_C_term"/>
    <property type="match status" value="1"/>
</dbReference>
<dbReference type="GO" id="GO:0016020">
    <property type="term" value="C:membrane"/>
    <property type="evidence" value="ECO:0007669"/>
    <property type="project" value="InterPro"/>
</dbReference>
<dbReference type="Proteomes" id="UP000076567">
    <property type="component" value="Unassembled WGS sequence"/>
</dbReference>
<keyword evidence="1" id="KW-0812">Transmembrane</keyword>
<dbReference type="OrthoDB" id="2351415at2"/>
<dbReference type="Pfam" id="PF09922">
    <property type="entry name" value="LiaF-like_C"/>
    <property type="match status" value="1"/>
</dbReference>
<gene>
    <name evidence="3" type="ORF">AWM68_11690</name>
</gene>
<name>A0A165MX49_9BACL</name>
<evidence type="ECO:0000256" key="1">
    <source>
        <dbReference type="SAM" id="Phobius"/>
    </source>
</evidence>
<keyword evidence="1" id="KW-1133">Transmembrane helix</keyword>
<sequence length="244" mass="27603">MLNMKKSDLISWGLLIACVLLLLEAVLIGEGILFALLFGAALMFFGRKRLPRRSGKVMFWVGVFITVMNILSMYTFKLLLVAVVIYVIYEFYQSKQNPVIIKPHVDDQHTFSPHEDIYRKEPLLKNILIGTQQTPEHVYEWSDINIQCGPGDSIIDLSQTILPKGEAVIMIRGFIGNITIQIPYEVETAVSHSVLLGNTQIFDQPEPKVFNQTLFFRTKGYGEAEKKVKIVTSLIAGSLEVKRV</sequence>
<dbReference type="AlphaFoldDB" id="A0A165MX49"/>